<dbReference type="Gene3D" id="1.20.1070.10">
    <property type="entry name" value="Rhodopsin 7-helix transmembrane proteins"/>
    <property type="match status" value="1"/>
</dbReference>
<evidence type="ECO:0000313" key="9">
    <source>
        <dbReference type="WBParaSite" id="HPBE_0000102701-mRNA-1"/>
    </source>
</evidence>
<feature type="transmembrane region" description="Helical" evidence="5">
    <location>
        <begin position="12"/>
        <end position="39"/>
    </location>
</feature>
<dbReference type="AlphaFoldDB" id="A0A183F4D5"/>
<accession>A0A183F4D5</accession>
<gene>
    <name evidence="7" type="ORF">HPBE_LOCUS1029</name>
</gene>
<sequence length="98" mass="10909">MKPEFPMASKTYNLTVSGVLLAVVGLIGLIGNILVVRVYTHEDHIRHSTSIYLAALGFSDFFLILTAMFLFVLEAWRHHNHPCGFLVLCLVVVPNAEV</sequence>
<evidence type="ECO:0000256" key="4">
    <source>
        <dbReference type="ARBA" id="ARBA00023136"/>
    </source>
</evidence>
<evidence type="ECO:0000256" key="1">
    <source>
        <dbReference type="ARBA" id="ARBA00004370"/>
    </source>
</evidence>
<name>A0A183F4D5_HELPZ</name>
<dbReference type="OrthoDB" id="10011262at2759"/>
<evidence type="ECO:0000256" key="5">
    <source>
        <dbReference type="SAM" id="Phobius"/>
    </source>
</evidence>
<dbReference type="SUPFAM" id="SSF81321">
    <property type="entry name" value="Family A G protein-coupled receptor-like"/>
    <property type="match status" value="1"/>
</dbReference>
<keyword evidence="8" id="KW-1185">Reference proteome</keyword>
<keyword evidence="3 5" id="KW-1133">Transmembrane helix</keyword>
<proteinExistence type="predicted"/>
<comment type="subcellular location">
    <subcellularLocation>
        <location evidence="1">Membrane</location>
    </subcellularLocation>
</comment>
<evidence type="ECO:0000256" key="2">
    <source>
        <dbReference type="ARBA" id="ARBA00022692"/>
    </source>
</evidence>
<dbReference type="InterPro" id="IPR000276">
    <property type="entry name" value="GPCR_Rhodpsn"/>
</dbReference>
<accession>A0A3P7TEI7</accession>
<evidence type="ECO:0000256" key="3">
    <source>
        <dbReference type="ARBA" id="ARBA00022989"/>
    </source>
</evidence>
<dbReference type="EMBL" id="UZAH01000971">
    <property type="protein sequence ID" value="VDO19411.1"/>
    <property type="molecule type" value="Genomic_DNA"/>
</dbReference>
<keyword evidence="4 5" id="KW-0472">Membrane</keyword>
<dbReference type="GO" id="GO:0004930">
    <property type="term" value="F:G protein-coupled receptor activity"/>
    <property type="evidence" value="ECO:0007669"/>
    <property type="project" value="InterPro"/>
</dbReference>
<dbReference type="InterPro" id="IPR017452">
    <property type="entry name" value="GPCR_Rhodpsn_7TM"/>
</dbReference>
<organism evidence="8 9">
    <name type="scientific">Heligmosomoides polygyrus</name>
    <name type="common">Parasitic roundworm</name>
    <dbReference type="NCBI Taxonomy" id="6339"/>
    <lineage>
        <taxon>Eukaryota</taxon>
        <taxon>Metazoa</taxon>
        <taxon>Ecdysozoa</taxon>
        <taxon>Nematoda</taxon>
        <taxon>Chromadorea</taxon>
        <taxon>Rhabditida</taxon>
        <taxon>Rhabditina</taxon>
        <taxon>Rhabditomorpha</taxon>
        <taxon>Strongyloidea</taxon>
        <taxon>Heligmosomidae</taxon>
        <taxon>Heligmosomoides</taxon>
    </lineage>
</organism>
<protein>
    <submittedName>
        <fullName evidence="9">G_PROTEIN_RECEP_F1_2 domain-containing protein</fullName>
    </submittedName>
</protein>
<feature type="transmembrane region" description="Helical" evidence="5">
    <location>
        <begin position="51"/>
        <end position="73"/>
    </location>
</feature>
<dbReference type="PRINTS" id="PR00237">
    <property type="entry name" value="GPCRRHODOPSN"/>
</dbReference>
<evidence type="ECO:0000259" key="6">
    <source>
        <dbReference type="PROSITE" id="PS50262"/>
    </source>
</evidence>
<evidence type="ECO:0000313" key="7">
    <source>
        <dbReference type="EMBL" id="VDO19411.1"/>
    </source>
</evidence>
<dbReference type="PANTHER" id="PTHR47632:SF1">
    <property type="entry name" value="G-PROTEIN COUPLED RECEPTORS FAMILY 1 PROFILE DOMAIN-CONTAINING PROTEIN"/>
    <property type="match status" value="1"/>
</dbReference>
<dbReference type="PANTHER" id="PTHR47632">
    <property type="entry name" value="FMRFAMIDE PEPTIDE RECEPTOR FAMILY-RELATED"/>
    <property type="match status" value="1"/>
</dbReference>
<dbReference type="WBParaSite" id="HPBE_0000102701-mRNA-1">
    <property type="protein sequence ID" value="HPBE_0000102701-mRNA-1"/>
    <property type="gene ID" value="HPBE_0000102701"/>
</dbReference>
<reference evidence="7 8" key="1">
    <citation type="submission" date="2018-11" db="EMBL/GenBank/DDBJ databases">
        <authorList>
            <consortium name="Pathogen Informatics"/>
        </authorList>
    </citation>
    <scope>NUCLEOTIDE SEQUENCE [LARGE SCALE GENOMIC DNA]</scope>
</reference>
<reference evidence="9" key="2">
    <citation type="submission" date="2019-09" db="UniProtKB">
        <authorList>
            <consortium name="WormBaseParasite"/>
        </authorList>
    </citation>
    <scope>IDENTIFICATION</scope>
</reference>
<feature type="domain" description="G-protein coupled receptors family 1 profile" evidence="6">
    <location>
        <begin position="31"/>
        <end position="98"/>
    </location>
</feature>
<dbReference type="InterPro" id="IPR053326">
    <property type="entry name" value="GPCR1-like"/>
</dbReference>
<keyword evidence="2 5" id="KW-0812">Transmembrane</keyword>
<dbReference type="Proteomes" id="UP000050761">
    <property type="component" value="Unassembled WGS sequence"/>
</dbReference>
<dbReference type="GO" id="GO:0016020">
    <property type="term" value="C:membrane"/>
    <property type="evidence" value="ECO:0007669"/>
    <property type="project" value="UniProtKB-SubCell"/>
</dbReference>
<dbReference type="PROSITE" id="PS50262">
    <property type="entry name" value="G_PROTEIN_RECEP_F1_2"/>
    <property type="match status" value="1"/>
</dbReference>
<evidence type="ECO:0000313" key="8">
    <source>
        <dbReference type="Proteomes" id="UP000050761"/>
    </source>
</evidence>